<evidence type="ECO:0000256" key="4">
    <source>
        <dbReference type="ARBA" id="ARBA00022801"/>
    </source>
</evidence>
<organism evidence="9 10">
    <name type="scientific">Elysia marginata</name>
    <dbReference type="NCBI Taxonomy" id="1093978"/>
    <lineage>
        <taxon>Eukaryota</taxon>
        <taxon>Metazoa</taxon>
        <taxon>Spiralia</taxon>
        <taxon>Lophotrochozoa</taxon>
        <taxon>Mollusca</taxon>
        <taxon>Gastropoda</taxon>
        <taxon>Heterobranchia</taxon>
        <taxon>Euthyneura</taxon>
        <taxon>Panpulmonata</taxon>
        <taxon>Sacoglossa</taxon>
        <taxon>Placobranchoidea</taxon>
        <taxon>Plakobranchidae</taxon>
        <taxon>Elysia</taxon>
    </lineage>
</organism>
<dbReference type="GO" id="GO:0046872">
    <property type="term" value="F:metal ion binding"/>
    <property type="evidence" value="ECO:0007669"/>
    <property type="project" value="UniProtKB-KW"/>
</dbReference>
<evidence type="ECO:0000313" key="10">
    <source>
        <dbReference type="Proteomes" id="UP000762676"/>
    </source>
</evidence>
<accession>A0AAV4EAZ1</accession>
<dbReference type="GO" id="GO:0006672">
    <property type="term" value="P:ceramide metabolic process"/>
    <property type="evidence" value="ECO:0007669"/>
    <property type="project" value="InterPro"/>
</dbReference>
<keyword evidence="8" id="KW-0443">Lipid metabolism</keyword>
<feature type="binding site" evidence="7">
    <location>
        <position position="32"/>
    </location>
    <ligand>
        <name>Ca(2+)</name>
        <dbReference type="ChEBI" id="CHEBI:29108"/>
    </ligand>
</feature>
<name>A0AAV4EAZ1_9GAST</name>
<feature type="binding site" evidence="7">
    <location>
        <position position="18"/>
    </location>
    <ligand>
        <name>Ca(2+)</name>
        <dbReference type="ChEBI" id="CHEBI:29108"/>
    </ligand>
</feature>
<reference evidence="9 10" key="1">
    <citation type="journal article" date="2021" name="Elife">
        <title>Chloroplast acquisition without the gene transfer in kleptoplastic sea slugs, Plakobranchus ocellatus.</title>
        <authorList>
            <person name="Maeda T."/>
            <person name="Takahashi S."/>
            <person name="Yoshida T."/>
            <person name="Shimamura S."/>
            <person name="Takaki Y."/>
            <person name="Nagai Y."/>
            <person name="Toyoda A."/>
            <person name="Suzuki Y."/>
            <person name="Arimoto A."/>
            <person name="Ishii H."/>
            <person name="Satoh N."/>
            <person name="Nishiyama T."/>
            <person name="Hasebe M."/>
            <person name="Maruyama T."/>
            <person name="Minagawa J."/>
            <person name="Obokata J."/>
            <person name="Shigenobu S."/>
        </authorList>
    </citation>
    <scope>NUCLEOTIDE SEQUENCE [LARGE SCALE GENOMIC DNA]</scope>
</reference>
<gene>
    <name evidence="9" type="ORF">ElyMa_005347200</name>
</gene>
<dbReference type="Pfam" id="PF05875">
    <property type="entry name" value="Ceramidase"/>
    <property type="match status" value="1"/>
</dbReference>
<evidence type="ECO:0000256" key="8">
    <source>
        <dbReference type="RuleBase" id="RU364079"/>
    </source>
</evidence>
<evidence type="ECO:0000256" key="2">
    <source>
        <dbReference type="ARBA" id="ARBA00009780"/>
    </source>
</evidence>
<dbReference type="EC" id="3.5.1.-" evidence="8"/>
<keyword evidence="7" id="KW-0479">Metal-binding</keyword>
<keyword evidence="5" id="KW-1133">Transmembrane helix</keyword>
<evidence type="ECO:0000256" key="5">
    <source>
        <dbReference type="ARBA" id="ARBA00022989"/>
    </source>
</evidence>
<comment type="function">
    <text evidence="8">Hydrolyzes the sphingolipid ceramide into sphingosine and free fatty acid.</text>
</comment>
<protein>
    <recommendedName>
        <fullName evidence="8">Alkaline ceramidase</fullName>
        <ecNumber evidence="8">3.5.1.-</ecNumber>
    </recommendedName>
</protein>
<dbReference type="PANTHER" id="PTHR46187">
    <property type="entry name" value="ALKALINE CERAMIDASE 3"/>
    <property type="match status" value="1"/>
</dbReference>
<dbReference type="AlphaFoldDB" id="A0AAV4EAZ1"/>
<evidence type="ECO:0000256" key="7">
    <source>
        <dbReference type="PIRSR" id="PIRSR608901-1"/>
    </source>
</evidence>
<comment type="caution">
    <text evidence="9">The sequence shown here is derived from an EMBL/GenBank/DDBJ whole genome shotgun (WGS) entry which is preliminary data.</text>
</comment>
<keyword evidence="7" id="KW-0106">Calcium</keyword>
<dbReference type="GO" id="GO:0005789">
    <property type="term" value="C:endoplasmic reticulum membrane"/>
    <property type="evidence" value="ECO:0007669"/>
    <property type="project" value="TreeGrafter"/>
</dbReference>
<feature type="binding site" evidence="7">
    <location>
        <position position="23"/>
    </location>
    <ligand>
        <name>Ca(2+)</name>
        <dbReference type="ChEBI" id="CHEBI:29108"/>
    </ligand>
</feature>
<dbReference type="GO" id="GO:0016811">
    <property type="term" value="F:hydrolase activity, acting on carbon-nitrogen (but not peptide) bonds, in linear amides"/>
    <property type="evidence" value="ECO:0007669"/>
    <property type="project" value="InterPro"/>
</dbReference>
<dbReference type="PANTHER" id="PTHR46187:SF3">
    <property type="entry name" value="ALKALINE CERAMIDASE 3"/>
    <property type="match status" value="1"/>
</dbReference>
<dbReference type="Proteomes" id="UP000762676">
    <property type="component" value="Unassembled WGS sequence"/>
</dbReference>
<keyword evidence="3" id="KW-0812">Transmembrane</keyword>
<dbReference type="InterPro" id="IPR008901">
    <property type="entry name" value="ACER"/>
</dbReference>
<evidence type="ECO:0000256" key="6">
    <source>
        <dbReference type="ARBA" id="ARBA00023136"/>
    </source>
</evidence>
<dbReference type="EMBL" id="BMAT01010642">
    <property type="protein sequence ID" value="GFR57841.1"/>
    <property type="molecule type" value="Genomic_DNA"/>
</dbReference>
<evidence type="ECO:0000313" key="9">
    <source>
        <dbReference type="EMBL" id="GFR57841.1"/>
    </source>
</evidence>
<feature type="binding site" evidence="7">
    <location>
        <position position="21"/>
    </location>
    <ligand>
        <name>Ca(2+)</name>
        <dbReference type="ChEBI" id="CHEBI:29108"/>
    </ligand>
</feature>
<evidence type="ECO:0000256" key="3">
    <source>
        <dbReference type="ARBA" id="ARBA00022692"/>
    </source>
</evidence>
<comment type="subcellular location">
    <subcellularLocation>
        <location evidence="1">Membrane</location>
        <topology evidence="1">Multi-pass membrane protein</topology>
    </subcellularLocation>
</comment>
<sequence>MAPSPVVGFWERHTSTIDWCEENYAVTTYIAEFWNTLSNCVLITGPIIMLYQGHKHNLEWRYILAFSVISEQLGQLLSQVDEEQKVNTQWKLIKQCIETAAKNNIKEVPKQKAYPRWDNEVKHLSDKQKQVRLEILNSKEPQKIKDLKKERNFMLHKIKEKTKHLDELTSNIDKTSSDGGMFQAVKALNRKRFENPKVHDNDGKQVSNPSQIQLIIANHFNSKFRDDNIHDVEPYFGQPRKLKSPITEKEVRASINNLNNGRAPGSDNISELRWRLFGHILRRDNSIPANLAMLYFFNENSNRGRERSTTTLPITLNNDLKRLQNKYVQLTTKEDLHKLQNIASQRQEWIAFTAEIKRTAEAARPDDQASGRH</sequence>
<comment type="similarity">
    <text evidence="2 8">Belongs to the alkaline ceramidase family.</text>
</comment>
<evidence type="ECO:0000256" key="1">
    <source>
        <dbReference type="ARBA" id="ARBA00004141"/>
    </source>
</evidence>
<proteinExistence type="inferred from homology"/>
<keyword evidence="6" id="KW-0472">Membrane</keyword>
<keyword evidence="4 8" id="KW-0378">Hydrolase</keyword>
<feature type="binding site" evidence="7">
    <location>
        <position position="19"/>
    </location>
    <ligand>
        <name>Ca(2+)</name>
        <dbReference type="ChEBI" id="CHEBI:29108"/>
    </ligand>
</feature>
<keyword evidence="10" id="KW-1185">Reference proteome</keyword>